<keyword evidence="17 21" id="KW-0175">Coiled coil</keyword>
<dbReference type="Pfam" id="PF00307">
    <property type="entry name" value="CH"/>
    <property type="match status" value="1"/>
</dbReference>
<feature type="compositionally biased region" description="Basic residues" evidence="22">
    <location>
        <begin position="1434"/>
        <end position="1452"/>
    </location>
</feature>
<dbReference type="PROSITE" id="PS51848">
    <property type="entry name" value="BMERB"/>
    <property type="match status" value="1"/>
</dbReference>
<dbReference type="InterPro" id="IPR050540">
    <property type="entry name" value="F-actin_Monoox_Mical"/>
</dbReference>
<feature type="region of interest" description="Disordered" evidence="22">
    <location>
        <begin position="1108"/>
        <end position="1140"/>
    </location>
</feature>
<evidence type="ECO:0000256" key="20">
    <source>
        <dbReference type="PROSITE-ProRule" id="PRU00125"/>
    </source>
</evidence>
<evidence type="ECO:0000256" key="7">
    <source>
        <dbReference type="ARBA" id="ARBA00022553"/>
    </source>
</evidence>
<evidence type="ECO:0000256" key="21">
    <source>
        <dbReference type="SAM" id="Coils"/>
    </source>
</evidence>
<comment type="catalytic activity">
    <reaction evidence="19">
        <text>L-methionyl-[F-actin] + NADPH + O2 + H(+) = L-methionyl-(R)-S-oxide-[F-actin] + NADP(+) + H2O</text>
        <dbReference type="Rhea" id="RHEA:51308"/>
        <dbReference type="Rhea" id="RHEA-COMP:12953"/>
        <dbReference type="Rhea" id="RHEA-COMP:12956"/>
        <dbReference type="ChEBI" id="CHEBI:15377"/>
        <dbReference type="ChEBI" id="CHEBI:15378"/>
        <dbReference type="ChEBI" id="CHEBI:15379"/>
        <dbReference type="ChEBI" id="CHEBI:16044"/>
        <dbReference type="ChEBI" id="CHEBI:45764"/>
        <dbReference type="ChEBI" id="CHEBI:57783"/>
        <dbReference type="ChEBI" id="CHEBI:58349"/>
        <dbReference type="EC" id="1.14.13.225"/>
    </reaction>
</comment>
<keyword evidence="9 20" id="KW-0479">Metal-binding</keyword>
<dbReference type="PANTHER" id="PTHR23167">
    <property type="entry name" value="CALPONIN HOMOLOGY DOMAIN-CONTAINING PROTEIN DDB_G0272472-RELATED"/>
    <property type="match status" value="1"/>
</dbReference>
<evidence type="ECO:0000256" key="5">
    <source>
        <dbReference type="ARBA" id="ARBA00012709"/>
    </source>
</evidence>
<organism evidence="26 27">
    <name type="scientific">Candidula unifasciata</name>
    <dbReference type="NCBI Taxonomy" id="100452"/>
    <lineage>
        <taxon>Eukaryota</taxon>
        <taxon>Metazoa</taxon>
        <taxon>Spiralia</taxon>
        <taxon>Lophotrochozoa</taxon>
        <taxon>Mollusca</taxon>
        <taxon>Gastropoda</taxon>
        <taxon>Heterobranchia</taxon>
        <taxon>Euthyneura</taxon>
        <taxon>Panpulmonata</taxon>
        <taxon>Eupulmonata</taxon>
        <taxon>Stylommatophora</taxon>
        <taxon>Helicina</taxon>
        <taxon>Helicoidea</taxon>
        <taxon>Geomitridae</taxon>
        <taxon>Candidula</taxon>
    </lineage>
</organism>
<name>A0A8S4AD09_9EUPU</name>
<evidence type="ECO:0000256" key="10">
    <source>
        <dbReference type="ARBA" id="ARBA00022753"/>
    </source>
</evidence>
<feature type="region of interest" description="Disordered" evidence="22">
    <location>
        <begin position="1412"/>
        <end position="1462"/>
    </location>
</feature>
<keyword evidence="7" id="KW-0597">Phosphoprotein</keyword>
<dbReference type="InterPro" id="IPR036188">
    <property type="entry name" value="FAD/NAD-bd_sf"/>
</dbReference>
<dbReference type="PROSITE" id="PS00478">
    <property type="entry name" value="LIM_DOMAIN_1"/>
    <property type="match status" value="1"/>
</dbReference>
<evidence type="ECO:0000259" key="23">
    <source>
        <dbReference type="PROSITE" id="PS50021"/>
    </source>
</evidence>
<accession>A0A8S4AD09</accession>
<evidence type="ECO:0000256" key="2">
    <source>
        <dbReference type="ARBA" id="ARBA00004177"/>
    </source>
</evidence>
<keyword evidence="12 20" id="KW-0862">Zinc</keyword>
<comment type="similarity">
    <text evidence="4">Belongs to the Mical family.</text>
</comment>
<dbReference type="InterPro" id="IPR022735">
    <property type="entry name" value="bMERB_dom"/>
</dbReference>
<keyword evidence="16 20" id="KW-0440">LIM domain</keyword>
<feature type="region of interest" description="Disordered" evidence="22">
    <location>
        <begin position="1313"/>
        <end position="1338"/>
    </location>
</feature>
<dbReference type="PROSITE" id="PS50023">
    <property type="entry name" value="LIM_DOMAIN_2"/>
    <property type="match status" value="1"/>
</dbReference>
<feature type="compositionally biased region" description="Basic and acidic residues" evidence="22">
    <location>
        <begin position="1501"/>
        <end position="1514"/>
    </location>
</feature>
<sequence length="1674" mass="187132">DFSDTVSLLDKSNVNQDALMAYAREAANFSTHYQLPSLEYAVNHSGQADVAMFDFTSMFAAENASKFLVKNGHHLLMGLVGDSLLEPFWPTGSGCARGFLSAFDAAWMIRSWAMGKTPLQVLAERESIYTLLSQTTPSYLNKNYNLYSIDPSSRYLNLNLKAVKTSQVRHLYDGGMCDNWEEKDPVMSVPSKKSKSDNGTTDSRSLLEWCQKVLNTGNYPSVRVIDFTSSWRSGLAICALIHSYRPDLIDYSRLLEQDVAANNQLAFSIAEKELGIPPVMTSEDMARCAVPDKLTMISYLTQFYDLFRDEPVPTPVPLKLTTRTTADVKKPNSARRSNRRVSILQKLNSRIAKSKKRKEQEKNEGRALRFKKYKELPEDEDEQEDHNRLSKESVTNQLQMHHKRDVREGKYKGRESPAAVNVAAMTDILTAKFKSLEGSPHEPVRKLKTQTSLDQPPSVSDVCYFCRKRVYIMERVSAEGQFFHRSCLKCDHCGMGLRLTNYSCDRDVKPVKFYCYRHAIPEMRLRPQRKRLLEENNIPDVVVTPAEQLPREKCPPKIINTFQAPVIKTADVQEQVKCTPERMEYEISLDGIEESEEIQSEHNLQASQTHVVQSDEDVNSESSDSDVGDPIWNNSLIQKGHPHSSDSQIQKSGKAFNNRSEVSNELVKQDNGESQAKAVARKLAHDTSYTPASNNSVCENLRVGAAYSETKGVFIEGHLSPSANKTRRFRMKRQTNKQHIPFSKLDGQNNKTGSAAVDRLQLGGQRSELDIPAKESTGNGKPQRIPVMGISYGETGTCESLNGMKKLKAENNAYQKVECLISENFSADSLGFRKIDDKFVTERRHKNMDKIAAALKEQSKLLSGDAEESDMYSSFSISTPSGSESSITSVELDKSALDDANRVSYNLAQPNNGANLVWSKNVLSDQLENDCNNNKKASANKGTNENAKVFPDISHNISCITPDGSTEKLRKAIDTPVRSKLSLTRPLPPPGSQPFHLHRSLSSGSGTAQYSLSEVSSSDITRSSKTEKEQSPSKDTRLSRMGSSFESPLVNYALTSRLAVLTKFSNQSEGSPRKPLLTSSSSSSFAKYSTDRPAVYSAAKINNEVSPLPSQQSFSTVRGTMATPSDYKTSVTGKSGDRFSNRYEFSGQTSATIDPQSQKPEVVENKFKQKLDAIRHKPHGLGAKAKDAIVDYTFDGNRSGLGEISELYGQKSNGQPTYLNKTGAEAAKTLSLTQPSENHDALKTVLPSSSACTKSDPVVLSSQQIRDNYRADIEKARLQARHKAKLKTDEELGISTVGHAYAGKEYLLNRNVPGKVDSHSQHDKHNGADNTSGIISSHNTNSVSLATVDEKHGNHSCQPPAVLSQKDSVAVISSEKSSYKNAKEIKNHESDKNGKSFLALLGLGKSKKKVTEHSDVVSSPDCSPQAAEIIPKDKQKKKIHKRKNVKEKKSKSSKTSCLENQDTASEYSKDLSVFSVFHKDSNKQVKNLLDVMPTSTLTSKMHAEERSDSDDKHISHSPMGRRKAQTIDERIAQRMSRIAKIQQKQAEQRRLRMAQEIQRQLEEVEVKGKELEERGVTVEKALRGNSHAENETQLMNEWFMLVTERNALLRYESELLVRAKELELEDRQTRLEFEFREKSKLSEALEKYLQLYSFSFLQSCRTNKQNRIQVVKEE</sequence>
<proteinExistence type="inferred from homology"/>
<keyword evidence="10" id="KW-0967">Endosome</keyword>
<dbReference type="InterPro" id="IPR001715">
    <property type="entry name" value="CH_dom"/>
</dbReference>
<feature type="compositionally biased region" description="Basic and acidic residues" evidence="22">
    <location>
        <begin position="405"/>
        <end position="415"/>
    </location>
</feature>
<feature type="compositionally biased region" description="Basic and acidic residues" evidence="22">
    <location>
        <begin position="1022"/>
        <end position="1038"/>
    </location>
</feature>
<evidence type="ECO:0000256" key="22">
    <source>
        <dbReference type="SAM" id="MobiDB-lite"/>
    </source>
</evidence>
<evidence type="ECO:0000256" key="14">
    <source>
        <dbReference type="ARBA" id="ARBA00023002"/>
    </source>
</evidence>
<comment type="cofactor">
    <cofactor evidence="1">
        <name>FAD</name>
        <dbReference type="ChEBI" id="CHEBI:57692"/>
    </cofactor>
</comment>
<keyword evidence="8" id="KW-0285">Flavoprotein</keyword>
<feature type="compositionally biased region" description="Polar residues" evidence="22">
    <location>
        <begin position="1328"/>
        <end position="1338"/>
    </location>
</feature>
<comment type="caution">
    <text evidence="26">The sequence shown here is derived from an EMBL/GenBank/DDBJ whole genome shotgun (WGS) entry which is preliminary data.</text>
</comment>
<keyword evidence="15" id="KW-0503">Monooxygenase</keyword>
<keyword evidence="6" id="KW-0963">Cytoplasm</keyword>
<feature type="region of interest" description="Disordered" evidence="22">
    <location>
        <begin position="352"/>
        <end position="415"/>
    </location>
</feature>
<evidence type="ECO:0000259" key="25">
    <source>
        <dbReference type="PROSITE" id="PS51848"/>
    </source>
</evidence>
<keyword evidence="18" id="KW-0009">Actin-binding</keyword>
<dbReference type="GO" id="GO:0005768">
    <property type="term" value="C:endosome"/>
    <property type="evidence" value="ECO:0007669"/>
    <property type="project" value="UniProtKB-SubCell"/>
</dbReference>
<dbReference type="SUPFAM" id="SSF57716">
    <property type="entry name" value="Glucocorticoid receptor-like (DNA-binding domain)"/>
    <property type="match status" value="1"/>
</dbReference>
<dbReference type="SMART" id="SM01203">
    <property type="entry name" value="DUF3585"/>
    <property type="match status" value="1"/>
</dbReference>
<dbReference type="SUPFAM" id="SSF47576">
    <property type="entry name" value="Calponin-homology domain, CH-domain"/>
    <property type="match status" value="1"/>
</dbReference>
<dbReference type="PROSITE" id="PS50021">
    <property type="entry name" value="CH"/>
    <property type="match status" value="1"/>
</dbReference>
<gene>
    <name evidence="26" type="ORF">CUNI_LOCUS21499</name>
</gene>
<feature type="compositionally biased region" description="Basic and acidic residues" evidence="22">
    <location>
        <begin position="1316"/>
        <end position="1327"/>
    </location>
</feature>
<evidence type="ECO:0000256" key="9">
    <source>
        <dbReference type="ARBA" id="ARBA00022723"/>
    </source>
</evidence>
<dbReference type="InterPro" id="IPR001781">
    <property type="entry name" value="Znf_LIM"/>
</dbReference>
<dbReference type="Gene3D" id="2.10.110.10">
    <property type="entry name" value="Cysteine Rich Protein"/>
    <property type="match status" value="1"/>
</dbReference>
<feature type="compositionally biased region" description="Polar residues" evidence="22">
    <location>
        <begin position="601"/>
        <end position="610"/>
    </location>
</feature>
<feature type="compositionally biased region" description="Polar residues" evidence="22">
    <location>
        <begin position="645"/>
        <end position="663"/>
    </location>
</feature>
<evidence type="ECO:0000256" key="16">
    <source>
        <dbReference type="ARBA" id="ARBA00023038"/>
    </source>
</evidence>
<feature type="domain" description="LIM zinc-binding" evidence="24">
    <location>
        <begin position="461"/>
        <end position="525"/>
    </location>
</feature>
<dbReference type="Pfam" id="PF25413">
    <property type="entry name" value="Rossman_Mical"/>
    <property type="match status" value="1"/>
</dbReference>
<keyword evidence="11" id="KW-0274">FAD</keyword>
<feature type="compositionally biased region" description="Basic and acidic residues" evidence="22">
    <location>
        <begin position="358"/>
        <end position="367"/>
    </location>
</feature>
<dbReference type="SMART" id="SM00132">
    <property type="entry name" value="LIM"/>
    <property type="match status" value="1"/>
</dbReference>
<feature type="non-terminal residue" evidence="26">
    <location>
        <position position="1674"/>
    </location>
</feature>
<dbReference type="PANTHER" id="PTHR23167:SF54">
    <property type="entry name" value="[F-ACTIN]-MONOOXYGENASE MICAL"/>
    <property type="match status" value="1"/>
</dbReference>
<evidence type="ECO:0000259" key="24">
    <source>
        <dbReference type="PROSITE" id="PS50023"/>
    </source>
</evidence>
<keyword evidence="14" id="KW-0560">Oxidoreductase</keyword>
<feature type="coiled-coil region" evidence="21">
    <location>
        <begin position="1543"/>
        <end position="1574"/>
    </location>
</feature>
<evidence type="ECO:0000256" key="4">
    <source>
        <dbReference type="ARBA" id="ARBA00008223"/>
    </source>
</evidence>
<evidence type="ECO:0000256" key="6">
    <source>
        <dbReference type="ARBA" id="ARBA00022490"/>
    </source>
</evidence>
<feature type="region of interest" description="Disordered" evidence="22">
    <location>
        <begin position="1500"/>
        <end position="1524"/>
    </location>
</feature>
<evidence type="ECO:0000256" key="12">
    <source>
        <dbReference type="ARBA" id="ARBA00022833"/>
    </source>
</evidence>
<evidence type="ECO:0000313" key="26">
    <source>
        <dbReference type="EMBL" id="CAG5135941.1"/>
    </source>
</evidence>
<feature type="compositionally biased region" description="Polar residues" evidence="22">
    <location>
        <begin position="1000"/>
        <end position="1021"/>
    </location>
</feature>
<feature type="domain" description="BMERB" evidence="25">
    <location>
        <begin position="1544"/>
        <end position="1674"/>
    </location>
</feature>
<evidence type="ECO:0000256" key="17">
    <source>
        <dbReference type="ARBA" id="ARBA00023054"/>
    </source>
</evidence>
<feature type="non-terminal residue" evidence="26">
    <location>
        <position position="1"/>
    </location>
</feature>
<keyword evidence="27" id="KW-1185">Reference proteome</keyword>
<dbReference type="Pfam" id="PF12130">
    <property type="entry name" value="bMERB_dom"/>
    <property type="match status" value="1"/>
</dbReference>
<evidence type="ECO:0000313" key="27">
    <source>
        <dbReference type="Proteomes" id="UP000678393"/>
    </source>
</evidence>
<evidence type="ECO:0000256" key="15">
    <source>
        <dbReference type="ARBA" id="ARBA00023033"/>
    </source>
</evidence>
<evidence type="ECO:0000256" key="3">
    <source>
        <dbReference type="ARBA" id="ARBA00004496"/>
    </source>
</evidence>
<dbReference type="GO" id="GO:0046872">
    <property type="term" value="F:metal ion binding"/>
    <property type="evidence" value="ECO:0007669"/>
    <property type="project" value="UniProtKB-KW"/>
</dbReference>
<dbReference type="EMBL" id="CAJHNH020008474">
    <property type="protein sequence ID" value="CAG5135941.1"/>
    <property type="molecule type" value="Genomic_DNA"/>
</dbReference>
<reference evidence="26" key="1">
    <citation type="submission" date="2021-04" db="EMBL/GenBank/DDBJ databases">
        <authorList>
            <consortium name="Molecular Ecology Group"/>
        </authorList>
    </citation>
    <scope>NUCLEOTIDE SEQUENCE</scope>
</reference>
<dbReference type="InterPro" id="IPR057494">
    <property type="entry name" value="Rossman_Mical"/>
</dbReference>
<keyword evidence="13" id="KW-0521">NADP</keyword>
<evidence type="ECO:0000256" key="19">
    <source>
        <dbReference type="ARBA" id="ARBA00049522"/>
    </source>
</evidence>
<evidence type="ECO:0000256" key="13">
    <source>
        <dbReference type="ARBA" id="ARBA00022857"/>
    </source>
</evidence>
<feature type="region of interest" description="Disordered" evidence="22">
    <location>
        <begin position="976"/>
        <end position="1042"/>
    </location>
</feature>
<feature type="region of interest" description="Disordered" evidence="22">
    <location>
        <begin position="596"/>
        <end position="674"/>
    </location>
</feature>
<protein>
    <recommendedName>
        <fullName evidence="5">F-actin monooxygenase</fullName>
        <ecNumber evidence="5">1.14.13.225</ecNumber>
    </recommendedName>
</protein>
<dbReference type="InterPro" id="IPR036872">
    <property type="entry name" value="CH_dom_sf"/>
</dbReference>
<dbReference type="FunFam" id="1.10.418.10:FF:000023">
    <property type="entry name" value="EH domain-binding protein 1 isoform X1"/>
    <property type="match status" value="1"/>
</dbReference>
<feature type="region of interest" description="Disordered" evidence="22">
    <location>
        <begin position="1065"/>
        <end position="1086"/>
    </location>
</feature>
<evidence type="ECO:0000256" key="1">
    <source>
        <dbReference type="ARBA" id="ARBA00001974"/>
    </source>
</evidence>
<dbReference type="Proteomes" id="UP000678393">
    <property type="component" value="Unassembled WGS sequence"/>
</dbReference>
<dbReference type="EC" id="1.14.13.225" evidence="5"/>
<feature type="domain" description="Calponin-homology (CH)" evidence="23">
    <location>
        <begin position="200"/>
        <end position="305"/>
    </location>
</feature>
<feature type="compositionally biased region" description="Acidic residues" evidence="22">
    <location>
        <begin position="614"/>
        <end position="627"/>
    </location>
</feature>
<feature type="compositionally biased region" description="Polar residues" evidence="22">
    <location>
        <begin position="1108"/>
        <end position="1133"/>
    </location>
</feature>
<dbReference type="OrthoDB" id="20799at2759"/>
<dbReference type="GO" id="GO:0120501">
    <property type="term" value="F:F-actin monooxygenase activity"/>
    <property type="evidence" value="ECO:0007669"/>
    <property type="project" value="UniProtKB-EC"/>
</dbReference>
<evidence type="ECO:0000256" key="11">
    <source>
        <dbReference type="ARBA" id="ARBA00022827"/>
    </source>
</evidence>
<dbReference type="Gene3D" id="3.50.50.60">
    <property type="entry name" value="FAD/NAD(P)-binding domain"/>
    <property type="match status" value="1"/>
</dbReference>
<evidence type="ECO:0000256" key="18">
    <source>
        <dbReference type="ARBA" id="ARBA00023203"/>
    </source>
</evidence>
<comment type="subcellular location">
    <subcellularLocation>
        <location evidence="3">Cytoplasm</location>
    </subcellularLocation>
    <subcellularLocation>
        <location evidence="2">Endosome</location>
    </subcellularLocation>
</comment>
<dbReference type="CDD" id="cd22198">
    <property type="entry name" value="CH_MICAL_EHBP-like"/>
    <property type="match status" value="1"/>
</dbReference>
<evidence type="ECO:0000256" key="8">
    <source>
        <dbReference type="ARBA" id="ARBA00022630"/>
    </source>
</evidence>
<dbReference type="GO" id="GO:0003779">
    <property type="term" value="F:actin binding"/>
    <property type="evidence" value="ECO:0007669"/>
    <property type="project" value="UniProtKB-KW"/>
</dbReference>
<dbReference type="Gene3D" id="1.10.418.10">
    <property type="entry name" value="Calponin-like domain"/>
    <property type="match status" value="1"/>
</dbReference>
<dbReference type="SMART" id="SM00033">
    <property type="entry name" value="CH"/>
    <property type="match status" value="1"/>
</dbReference>